<comment type="caution">
    <text evidence="1">The sequence shown here is derived from an EMBL/GenBank/DDBJ whole genome shotgun (WGS) entry which is preliminary data.</text>
</comment>
<dbReference type="Proteomes" id="UP000807342">
    <property type="component" value="Unassembled WGS sequence"/>
</dbReference>
<dbReference type="EMBL" id="MU152900">
    <property type="protein sequence ID" value="KAF9440074.1"/>
    <property type="molecule type" value="Genomic_DNA"/>
</dbReference>
<name>A0A9P5WW99_9AGAR</name>
<dbReference type="AlphaFoldDB" id="A0A9P5WW99"/>
<keyword evidence="2" id="KW-1185">Reference proteome</keyword>
<evidence type="ECO:0000313" key="2">
    <source>
        <dbReference type="Proteomes" id="UP000807342"/>
    </source>
</evidence>
<reference evidence="1" key="1">
    <citation type="submission" date="2020-11" db="EMBL/GenBank/DDBJ databases">
        <authorList>
            <consortium name="DOE Joint Genome Institute"/>
            <person name="Ahrendt S."/>
            <person name="Riley R."/>
            <person name="Andreopoulos W."/>
            <person name="Labutti K."/>
            <person name="Pangilinan J."/>
            <person name="Ruiz-Duenas F.J."/>
            <person name="Barrasa J.M."/>
            <person name="Sanchez-Garcia M."/>
            <person name="Camarero S."/>
            <person name="Miyauchi S."/>
            <person name="Serrano A."/>
            <person name="Linde D."/>
            <person name="Babiker R."/>
            <person name="Drula E."/>
            <person name="Ayuso-Fernandez I."/>
            <person name="Pacheco R."/>
            <person name="Padilla G."/>
            <person name="Ferreira P."/>
            <person name="Barriuso J."/>
            <person name="Kellner H."/>
            <person name="Castanera R."/>
            <person name="Alfaro M."/>
            <person name="Ramirez L."/>
            <person name="Pisabarro A.G."/>
            <person name="Kuo A."/>
            <person name="Tritt A."/>
            <person name="Lipzen A."/>
            <person name="He G."/>
            <person name="Yan M."/>
            <person name="Ng V."/>
            <person name="Cullen D."/>
            <person name="Martin F."/>
            <person name="Rosso M.-N."/>
            <person name="Henrissat B."/>
            <person name="Hibbett D."/>
            <person name="Martinez A.T."/>
            <person name="Grigoriev I.V."/>
        </authorList>
    </citation>
    <scope>NUCLEOTIDE SEQUENCE</scope>
    <source>
        <strain evidence="1">MF-IS2</strain>
    </source>
</reference>
<accession>A0A9P5WW99</accession>
<proteinExistence type="predicted"/>
<gene>
    <name evidence="1" type="ORF">P691DRAFT_783460</name>
</gene>
<organism evidence="1 2">
    <name type="scientific">Macrolepiota fuliginosa MF-IS2</name>
    <dbReference type="NCBI Taxonomy" id="1400762"/>
    <lineage>
        <taxon>Eukaryota</taxon>
        <taxon>Fungi</taxon>
        <taxon>Dikarya</taxon>
        <taxon>Basidiomycota</taxon>
        <taxon>Agaricomycotina</taxon>
        <taxon>Agaricomycetes</taxon>
        <taxon>Agaricomycetidae</taxon>
        <taxon>Agaricales</taxon>
        <taxon>Agaricineae</taxon>
        <taxon>Agaricaceae</taxon>
        <taxon>Macrolepiota</taxon>
    </lineage>
</organism>
<evidence type="ECO:0000313" key="1">
    <source>
        <dbReference type="EMBL" id="KAF9440074.1"/>
    </source>
</evidence>
<sequence>MSPSPSPASPPPAKTVELPGYGADPVMHQLASFSQDQWVTLKAQVDSMQCDKAATEEAVKLLLCQPLLLLRVLSPTTDVAMVSLPLTTQAPLFFSKEAEPSPPPPSQPSLCKQGRVNTGLPMATKIPCSMELQDVAAKAHKKVTLKLLLLPTPVLTLPTVSPLPPSSVPVVVSIPEANSVPEAKPACKEWAKGPLSSESPPCATCLYQHQECMKHQSQTDELDHQKLTVSPPSPEKVSNILHLPTCATCTKKGIPHCLCSKPVLLAQYQAEMLWTASISSFSSLHTQMHNIHVSWSQIQGQELLLQMAIVSHHSQAYHSNDPNCWVNSGLVVSREDVRQLFKAARWTRLLLPVDFTELKVEWFSSAVLLAMKLHPSGQFSPSWPPLWTIARKLNL</sequence>
<protein>
    <submittedName>
        <fullName evidence="1">Uncharacterized protein</fullName>
    </submittedName>
</protein>